<gene>
    <name evidence="2" type="ORF">DDQ41_27265</name>
</gene>
<organism evidence="2 3">
    <name type="scientific">Streptomyces spongiicola</name>
    <dbReference type="NCBI Taxonomy" id="1690221"/>
    <lineage>
        <taxon>Bacteria</taxon>
        <taxon>Bacillati</taxon>
        <taxon>Actinomycetota</taxon>
        <taxon>Actinomycetes</taxon>
        <taxon>Kitasatosporales</taxon>
        <taxon>Streptomycetaceae</taxon>
        <taxon>Streptomyces</taxon>
    </lineage>
</organism>
<evidence type="ECO:0000256" key="1">
    <source>
        <dbReference type="SAM" id="MobiDB-lite"/>
    </source>
</evidence>
<proteinExistence type="predicted"/>
<name>A0ABM6VDE4_9ACTN</name>
<reference evidence="2 3" key="1">
    <citation type="submission" date="2018-05" db="EMBL/GenBank/DDBJ databases">
        <title>Complete genome sequence of the Type Strain of Streptomyces spongiicola HNM0071, the producer of staurosporine.</title>
        <authorList>
            <person name="Zhou S."/>
            <person name="Huang X."/>
        </authorList>
    </citation>
    <scope>NUCLEOTIDE SEQUENCE [LARGE SCALE GENOMIC DNA]</scope>
    <source>
        <strain evidence="2 3">HNM0071</strain>
    </source>
</reference>
<evidence type="ECO:0000313" key="3">
    <source>
        <dbReference type="Proteomes" id="UP000245051"/>
    </source>
</evidence>
<feature type="compositionally biased region" description="Low complexity" evidence="1">
    <location>
        <begin position="1"/>
        <end position="25"/>
    </location>
</feature>
<feature type="region of interest" description="Disordered" evidence="1">
    <location>
        <begin position="1"/>
        <end position="45"/>
    </location>
</feature>
<feature type="compositionally biased region" description="Basic and acidic residues" evidence="1">
    <location>
        <begin position="28"/>
        <end position="37"/>
    </location>
</feature>
<protein>
    <submittedName>
        <fullName evidence="2">Uncharacterized protein</fullName>
    </submittedName>
</protein>
<dbReference type="EMBL" id="CP029254">
    <property type="protein sequence ID" value="AWK12010.1"/>
    <property type="molecule type" value="Genomic_DNA"/>
</dbReference>
<evidence type="ECO:0000313" key="2">
    <source>
        <dbReference type="EMBL" id="AWK12010.1"/>
    </source>
</evidence>
<keyword evidence="3" id="KW-1185">Reference proteome</keyword>
<sequence length="86" mass="9112">MTQAQTQAQTPRPTTRGTHPPATGRIRGGGDRGHPVDETPPPFRTFTSGLQHVTAMYAGVVAPRMIVGCARQLWRSGAESHAPAPA</sequence>
<accession>A0ABM6VDE4</accession>
<dbReference type="Proteomes" id="UP000245051">
    <property type="component" value="Chromosome"/>
</dbReference>